<dbReference type="VEuPathDB" id="TrichDB:TVAG_104460"/>
<accession>A2F694</accession>
<evidence type="ECO:0000259" key="3">
    <source>
        <dbReference type="Pfam" id="PF12624"/>
    </source>
</evidence>
<dbReference type="FunCoup" id="A2F694">
    <property type="interactions" value="368"/>
</dbReference>
<dbReference type="GO" id="GO:0006623">
    <property type="term" value="P:protein targeting to vacuole"/>
    <property type="evidence" value="ECO:0000318"/>
    <property type="project" value="GO_Central"/>
</dbReference>
<organism evidence="4 5">
    <name type="scientific">Trichomonas vaginalis (strain ATCC PRA-98 / G3)</name>
    <dbReference type="NCBI Taxonomy" id="412133"/>
    <lineage>
        <taxon>Eukaryota</taxon>
        <taxon>Metamonada</taxon>
        <taxon>Parabasalia</taxon>
        <taxon>Trichomonadida</taxon>
        <taxon>Trichomonadidae</taxon>
        <taxon>Trichomonas</taxon>
    </lineage>
</organism>
<dbReference type="GO" id="GO:0045053">
    <property type="term" value="P:protein retention in Golgi apparatus"/>
    <property type="evidence" value="ECO:0000318"/>
    <property type="project" value="GO_Central"/>
</dbReference>
<gene>
    <name evidence="4" type="ORF">TVAG_104460</name>
</gene>
<dbReference type="PANTHER" id="PTHR16166:SF93">
    <property type="entry name" value="INTERMEMBRANE LIPID TRANSFER PROTEIN VPS13"/>
    <property type="match status" value="1"/>
</dbReference>
<dbReference type="InterPro" id="IPR026854">
    <property type="entry name" value="VPS13_N"/>
</dbReference>
<dbReference type="VEuPathDB" id="TrichDB:TVAGG3_1003340"/>
<evidence type="ECO:0000313" key="5">
    <source>
        <dbReference type="Proteomes" id="UP000001542"/>
    </source>
</evidence>
<dbReference type="EMBL" id="DS113633">
    <property type="protein sequence ID" value="EAX99565.1"/>
    <property type="molecule type" value="Genomic_DNA"/>
</dbReference>
<dbReference type="STRING" id="5722.A2F694"/>
<sequence length="2823" mass="323959">MFASVASKIFSYFLGSYIEELGSGQLELAILNGNTTLSNLKIKKTALLGHNIPVEVLKGCIHRIDLTIPWSSLFSKSSFFDVDEIFILGTIKSDSLLELDIETQNIHKEFDELCAQEQIAKESVLSGIVGKLLNKLEATISKIHIRIEYDNPNSGNTLALGIVIPIIKATTIDCPGFYGQQDVFRKLISIHDFSIYFDTNTTKINLDDFRHQMHIQMAENHQFILKDFSFNCIFEHSKGIDNTYINRFQIDTPGFDIRLDQTQWENIVILKSINLSFLRMRYYSSVGRPIDSPKSPNEIISWWRYARRCAFKKLQPLNFDPKKAMIFLRSRREMFPFMKTYIQSKNKEKFNSKVKLHQDFFGADVFLCLMTYSNFILKIENSKTKSDGIDITADELKTILKESARTTYYHIDFTIKELKVCLNKDDKNTLSSILFSNFKGLFTSSENESKSIEFKLGDIFVLNNLDNSKIFYLDHEQNKNSLEGNIDFMPNKRLLDLKIIGQNPYLYLNLKLLNKLQKFFKGSSIFFEKITNIKSDKKRDTTRLEIDHILETQIKKKINYKFGKTKIVIPTENEIVVFLDKIDILADDKNCHPVRDDSISFYESYQLNLEKFGIDVGEYQVCKPFSTEAIFQKLFIPMSSLPSSKILLKIDDVSVKLNRKSLMTLMNLQKIFQIDEIDVNKTKTEFKEMKSGSNFFMSLLFEKINFSLEGKQLSTYSLEGMKSELTTGDNGMNLNLEFQTIKAVDLSNSLKFLAGSVEEKAFEGNLLLSDKTVLTAVFNKPDIAMTFSYVMNLVDFFTFSSEDDEKSKQSDSIFMMDVKIISPLYALGFPAKENKLLNLFFDMSEMSIIFNSNEKESLLIPFENLTMKTLHKEILKSEKCQMKMSEIEGRSHFFMDLPTCVFVMDQYNYRLVMDLAEYIPFFLDELKNDAFVPRDDSDEVLSLKMLKNLSTPNLVPKSDNTQKTDSILAPPETKKEDLVVHVISDLMNIEFYEGDCHFLDISVSNFNYQLIDDKNLIKMGEMNGKFPDNVIFANIKGLNVKFENRITDVNFVDEMFMNLRLKETNYLYIMFMDESLKEILYYDRAKIMELSKGLSPIKTNIEMKKITANMSKENFVYSEVKMDEMFINVELTKPDVHTIVTINGIKATTDKLGEITDFIDIDGKFYFEMVENKIIVNSKDLVIMNYQQQFFMDFVHYTTGIMNERVYNPLSPVKLKLFNYIIDFSKIELKMLPRSEIGRECGFVVCMDDCEVKSDVNDLNIMNISLKNIIGLSPKGDKIFSTSDFSFPLKFITSFDVPPLSEGYDPKMIAEFKNPPVKYLHAIDFDIKIDNCEYFYQRNQTKQMCDVFCTFLDFEYIKPEPFKLVYNVDVNVNKITAEFDVLHYVANVKNFYFKMRGNDQYISMGEAVLKRPNNKTIAKLEENSKNISMEMENNKKNLKIKLFSILFFYDQNKMVNLMRLLYRSPFLLTKWGMTPEKPTPMITEIDRIRAVLPVMKNGNLLLLFDGQLLNILEGDDIYFEAKNSKLKLIGNKLKYFSIVEDFNFSYSDKYKDKTNITEYKLGDTKINLSVTDITALYVIFNKMKLFIDVCVNEKVKNSKVEVTNHIQKFDFGNLVFEIYKNKLQKSFFIPLFRFMINPICFTFDPLSESKLTLLTSSFDSKNTNNQMWDMFVEPITLSFLSKPIPDQNYLQVDVNIKNLNVNFAHSILTQIQKVTDEIKTSIETKSITLVYSTKIRVQNDLGTKAKFGYNDKQKFFVLDKNESQEFQCQDDSDDNDYIYFWFGEKIISLKVSDFTFPLFISPFIVVYVVKSPGEVTIVFSSLLRVTNLTNNELSLLTNERNNKYNFIEQIEPSKTKSVAWIYNEETNLTFSLKTSDGFIPNQLISFKKLRESSQLFKLKFEKSSLDLILESKTSNVTGITEVVIGYRTIIENQLNEPLNLKVQEKETVYFRIEPNSFISSSINISKICGSLNNLTVLPDKMENVVLDDEKLSIIPVLTKANSKPINLALFVKKQNFKTKISIFSPSIILNQTPFKLNYLNDNMQLKNNIKQKAVYWSDDNFFKSKSKSLKLNLTLENETESEVKIDCLAAGTIDQIFIPLSKTDKIYLPLSYKIQSGNQNLFSSIVTFKPLLTVTNLLKYGFTLEPIISLEDTTKTGHSIYISSGSCETVKLCTENLTYMLSSEKSDRRIPISFGEPIKFVTFITENEKIMFEVNEDDDGILKGTISAATIEKSYCISNLTDYELKIKQKNGKIFDFVKSQTTSIVAFELPYSEHVLILQINNNELSVNADKITSPFQVGQFWLEVKSRENGMISIVIQQNEIEIIQKQKYLLIFLINSLSLSLIDEKFNELSLLTFKNLKFELKTLKSTSSIKVCLEQMQIDDQNSLALFDCVCYGMKKENNDFIEFSCEIYDDLKNFESIELNVQPLYLKLDVSFICEMFNFYNSFVKSQEIDFYSNSESTNKENNLIISSKSFLIHEINVFVTVENKNTRDVDTENVPVFIKFIPNLNEGLLHLPELPLSDFVSTQNFLTQRLIKPYLFGALKQLLKLLLHHDIFMNIGGVTANIVNGFDRLKSSPSRALCQITLGTAFAAGEGVLGSVSHLMHSIYDAESTSSTFYGARDSLINGISAIPQSLNDGIVGIIADPIDGAQREGFSGFAKGFGTGIVGLVARPVIGIVDGAASIVGGVRKAIEGKEEGPKRIRKERVMPNSSIIPYSPELSEMQQTINESIICYFHDILRPSSVVISNNFITVFDVKGSEKIPIISIIAATVKGNRLELSVKDQKRQKISFEIAQKETVVYVARLLSSRANAIASNTARFL</sequence>
<keyword evidence="2" id="KW-0813">Transport</keyword>
<dbReference type="eggNOG" id="KOG1809">
    <property type="taxonomic scope" value="Eukaryota"/>
</dbReference>
<keyword evidence="5" id="KW-1185">Reference proteome</keyword>
<dbReference type="OrthoDB" id="428159at2759"/>
<dbReference type="Pfam" id="PF12624">
    <property type="entry name" value="VPS13_N"/>
    <property type="match status" value="1"/>
</dbReference>
<feature type="domain" description="Chorein N-terminal" evidence="3">
    <location>
        <begin position="1"/>
        <end position="344"/>
    </location>
</feature>
<evidence type="ECO:0000313" key="4">
    <source>
        <dbReference type="EMBL" id="EAX99565.1"/>
    </source>
</evidence>
<evidence type="ECO:0000256" key="1">
    <source>
        <dbReference type="ARBA" id="ARBA00006545"/>
    </source>
</evidence>
<comment type="similarity">
    <text evidence="1">Belongs to the VPS13 family.</text>
</comment>
<evidence type="ECO:0000256" key="2">
    <source>
        <dbReference type="ARBA" id="ARBA00022448"/>
    </source>
</evidence>
<reference evidence="4" key="1">
    <citation type="submission" date="2006-10" db="EMBL/GenBank/DDBJ databases">
        <authorList>
            <person name="Amadeo P."/>
            <person name="Zhao Q."/>
            <person name="Wortman J."/>
            <person name="Fraser-Liggett C."/>
            <person name="Carlton J."/>
        </authorList>
    </citation>
    <scope>NUCLEOTIDE SEQUENCE</scope>
    <source>
        <strain evidence="4">G3</strain>
    </source>
</reference>
<dbReference type="InterPro" id="IPR026847">
    <property type="entry name" value="VPS13"/>
</dbReference>
<dbReference type="RefSeq" id="XP_001312495.1">
    <property type="nucleotide sequence ID" value="XM_001312494.1"/>
</dbReference>
<reference evidence="4" key="2">
    <citation type="journal article" date="2007" name="Science">
        <title>Draft genome sequence of the sexually transmitted pathogen Trichomonas vaginalis.</title>
        <authorList>
            <person name="Carlton J.M."/>
            <person name="Hirt R.P."/>
            <person name="Silva J.C."/>
            <person name="Delcher A.L."/>
            <person name="Schatz M."/>
            <person name="Zhao Q."/>
            <person name="Wortman J.R."/>
            <person name="Bidwell S.L."/>
            <person name="Alsmark U.C.M."/>
            <person name="Besteiro S."/>
            <person name="Sicheritz-Ponten T."/>
            <person name="Noel C.J."/>
            <person name="Dacks J.B."/>
            <person name="Foster P.G."/>
            <person name="Simillion C."/>
            <person name="Van de Peer Y."/>
            <person name="Miranda-Saavedra D."/>
            <person name="Barton G.J."/>
            <person name="Westrop G.D."/>
            <person name="Mueller S."/>
            <person name="Dessi D."/>
            <person name="Fiori P.L."/>
            <person name="Ren Q."/>
            <person name="Paulsen I."/>
            <person name="Zhang H."/>
            <person name="Bastida-Corcuera F.D."/>
            <person name="Simoes-Barbosa A."/>
            <person name="Brown M.T."/>
            <person name="Hayes R.D."/>
            <person name="Mukherjee M."/>
            <person name="Okumura C.Y."/>
            <person name="Schneider R."/>
            <person name="Smith A.J."/>
            <person name="Vanacova S."/>
            <person name="Villalvazo M."/>
            <person name="Haas B.J."/>
            <person name="Pertea M."/>
            <person name="Feldblyum T.V."/>
            <person name="Utterback T.R."/>
            <person name="Shu C.L."/>
            <person name="Osoegawa K."/>
            <person name="de Jong P.J."/>
            <person name="Hrdy I."/>
            <person name="Horvathova L."/>
            <person name="Zubacova Z."/>
            <person name="Dolezal P."/>
            <person name="Malik S.B."/>
            <person name="Logsdon J.M. Jr."/>
            <person name="Henze K."/>
            <person name="Gupta A."/>
            <person name="Wang C.C."/>
            <person name="Dunne R.L."/>
            <person name="Upcroft J.A."/>
            <person name="Upcroft P."/>
            <person name="White O."/>
            <person name="Salzberg S.L."/>
            <person name="Tang P."/>
            <person name="Chiu C.-H."/>
            <person name="Lee Y.-S."/>
            <person name="Embley T.M."/>
            <person name="Coombs G.H."/>
            <person name="Mottram J.C."/>
            <person name="Tachezy J."/>
            <person name="Fraser-Liggett C.M."/>
            <person name="Johnson P.J."/>
        </authorList>
    </citation>
    <scope>NUCLEOTIDE SEQUENCE [LARGE SCALE GENOMIC DNA]</scope>
    <source>
        <strain evidence="4">G3</strain>
    </source>
</reference>
<dbReference type="Proteomes" id="UP000001542">
    <property type="component" value="Unassembled WGS sequence"/>
</dbReference>
<dbReference type="InParanoid" id="A2F694"/>
<dbReference type="PANTHER" id="PTHR16166">
    <property type="entry name" value="VACUOLAR PROTEIN SORTING-ASSOCIATED PROTEIN VPS13"/>
    <property type="match status" value="1"/>
</dbReference>
<protein>
    <recommendedName>
        <fullName evidence="3">Chorein N-terminal domain-containing protein</fullName>
    </recommendedName>
</protein>
<dbReference type="KEGG" id="tva:4757375"/>
<proteinExistence type="inferred from homology"/>
<dbReference type="OMA" id="NENFFIN"/>
<name>A2F694_TRIV3</name>